<dbReference type="CDD" id="cd01288">
    <property type="entry name" value="FabZ"/>
    <property type="match status" value="1"/>
</dbReference>
<dbReference type="PANTHER" id="PTHR30272">
    <property type="entry name" value="3-HYDROXYACYL-[ACYL-CARRIER-PROTEIN] DEHYDRATASE"/>
    <property type="match status" value="1"/>
</dbReference>
<evidence type="ECO:0000256" key="1">
    <source>
        <dbReference type="ARBA" id="ARBA00004496"/>
    </source>
</evidence>
<dbReference type="NCBIfam" id="TIGR01750">
    <property type="entry name" value="fabZ"/>
    <property type="match status" value="1"/>
</dbReference>
<evidence type="ECO:0000256" key="8">
    <source>
        <dbReference type="HAMAP-Rule" id="MF_00406"/>
    </source>
</evidence>
<dbReference type="PANTHER" id="PTHR30272:SF1">
    <property type="entry name" value="3-HYDROXYACYL-[ACYL-CARRIER-PROTEIN] DEHYDRATASE"/>
    <property type="match status" value="1"/>
</dbReference>
<comment type="catalytic activity">
    <reaction evidence="8">
        <text>a (3R)-hydroxyacyl-[ACP] = a (2E)-enoyl-[ACP] + H2O</text>
        <dbReference type="Rhea" id="RHEA:13097"/>
        <dbReference type="Rhea" id="RHEA-COMP:9925"/>
        <dbReference type="Rhea" id="RHEA-COMP:9945"/>
        <dbReference type="ChEBI" id="CHEBI:15377"/>
        <dbReference type="ChEBI" id="CHEBI:78784"/>
        <dbReference type="ChEBI" id="CHEBI:78827"/>
        <dbReference type="EC" id="4.2.1.59"/>
    </reaction>
</comment>
<dbReference type="EMBL" id="BCNO01000001">
    <property type="protein sequence ID" value="GAQ94778.1"/>
    <property type="molecule type" value="Genomic_DNA"/>
</dbReference>
<evidence type="ECO:0000256" key="5">
    <source>
        <dbReference type="ARBA" id="ARBA00023098"/>
    </source>
</evidence>
<dbReference type="RefSeq" id="WP_059176201.1">
    <property type="nucleotide sequence ID" value="NZ_BCNO01000001.1"/>
</dbReference>
<comment type="function">
    <text evidence="7 8">Involved in unsaturated fatty acids biosynthesis. Catalyzes the dehydration of short chain beta-hydroxyacyl-ACPs and long chain saturated and unsaturated beta-hydroxyacyl-ACPs.</text>
</comment>
<evidence type="ECO:0000313" key="10">
    <source>
        <dbReference type="Proteomes" id="UP000054976"/>
    </source>
</evidence>
<comment type="subcellular location">
    <subcellularLocation>
        <location evidence="1 8">Cytoplasm</location>
    </subcellularLocation>
</comment>
<name>A0A0U9HSR0_9BACT</name>
<evidence type="ECO:0000313" key="9">
    <source>
        <dbReference type="EMBL" id="GAQ94778.1"/>
    </source>
</evidence>
<dbReference type="NCBIfam" id="NF000582">
    <property type="entry name" value="PRK00006.1"/>
    <property type="match status" value="1"/>
</dbReference>
<dbReference type="Proteomes" id="UP000054976">
    <property type="component" value="Unassembled WGS sequence"/>
</dbReference>
<dbReference type="EC" id="4.2.1.59" evidence="8"/>
<dbReference type="OrthoDB" id="9772788at2"/>
<organism evidence="9 10">
    <name type="scientific">Thermodesulfovibrio aggregans</name>
    <dbReference type="NCBI Taxonomy" id="86166"/>
    <lineage>
        <taxon>Bacteria</taxon>
        <taxon>Pseudomonadati</taxon>
        <taxon>Nitrospirota</taxon>
        <taxon>Thermodesulfovibrionia</taxon>
        <taxon>Thermodesulfovibrionales</taxon>
        <taxon>Thermodesulfovibrionaceae</taxon>
        <taxon>Thermodesulfovibrio</taxon>
    </lineage>
</organism>
<protein>
    <recommendedName>
        <fullName evidence="8">3-hydroxyacyl-[acyl-carrier-protein] dehydratase FabZ</fullName>
        <ecNumber evidence="8">4.2.1.59</ecNumber>
    </recommendedName>
    <alternativeName>
        <fullName evidence="8">(3R)-hydroxymyristoyl-[acyl-carrier-protein] dehydratase</fullName>
        <shortName evidence="8">(3R)-hydroxymyristoyl-ACP dehydrase</shortName>
    </alternativeName>
    <alternativeName>
        <fullName evidence="8">Beta-hydroxyacyl-ACP dehydratase</fullName>
    </alternativeName>
</protein>
<dbReference type="InterPro" id="IPR010084">
    <property type="entry name" value="FabZ"/>
</dbReference>
<evidence type="ECO:0000256" key="3">
    <source>
        <dbReference type="ARBA" id="ARBA00022516"/>
    </source>
</evidence>
<dbReference type="GO" id="GO:0016020">
    <property type="term" value="C:membrane"/>
    <property type="evidence" value="ECO:0007669"/>
    <property type="project" value="GOC"/>
</dbReference>
<dbReference type="InterPro" id="IPR013114">
    <property type="entry name" value="FabA_FabZ"/>
</dbReference>
<sequence length="140" mass="15354">MIDIKEIMNILPHRYPFLLVDRVLEIVPNEKAVGIKNVTINEPFFQGHFPGNPVMPGVLIVEAMAQVAGVLAFKSGIDGTGVLFLSIEKAKFRKPIVPGDQIIFEVNVIHRRGGVWKFAGVAKVDGKVATEAEFTAMVTK</sequence>
<keyword evidence="3 8" id="KW-0444">Lipid biosynthesis</keyword>
<accession>A0A0U9HSR0</accession>
<evidence type="ECO:0000256" key="6">
    <source>
        <dbReference type="ARBA" id="ARBA00023239"/>
    </source>
</evidence>
<evidence type="ECO:0000256" key="2">
    <source>
        <dbReference type="ARBA" id="ARBA00022490"/>
    </source>
</evidence>
<dbReference type="SUPFAM" id="SSF54637">
    <property type="entry name" value="Thioesterase/thiol ester dehydrase-isomerase"/>
    <property type="match status" value="1"/>
</dbReference>
<dbReference type="GO" id="GO:0005737">
    <property type="term" value="C:cytoplasm"/>
    <property type="evidence" value="ECO:0007669"/>
    <property type="project" value="UniProtKB-SubCell"/>
</dbReference>
<proteinExistence type="inferred from homology"/>
<gene>
    <name evidence="8" type="primary">fabZ</name>
    <name evidence="9" type="ORF">TAGGR_1964</name>
</gene>
<keyword evidence="4 8" id="KW-0441">Lipid A biosynthesis</keyword>
<keyword evidence="5 8" id="KW-0443">Lipid metabolism</keyword>
<comment type="similarity">
    <text evidence="8">Belongs to the thioester dehydratase family. FabZ subfamily.</text>
</comment>
<dbReference type="GO" id="GO:0009245">
    <property type="term" value="P:lipid A biosynthetic process"/>
    <property type="evidence" value="ECO:0007669"/>
    <property type="project" value="UniProtKB-UniRule"/>
</dbReference>
<dbReference type="InterPro" id="IPR029069">
    <property type="entry name" value="HotDog_dom_sf"/>
</dbReference>
<keyword evidence="6 8" id="KW-0456">Lyase</keyword>
<dbReference type="Pfam" id="PF07977">
    <property type="entry name" value="FabA"/>
    <property type="match status" value="1"/>
</dbReference>
<comment type="caution">
    <text evidence="9">The sequence shown here is derived from an EMBL/GenBank/DDBJ whole genome shotgun (WGS) entry which is preliminary data.</text>
</comment>
<dbReference type="AlphaFoldDB" id="A0A0U9HSR0"/>
<dbReference type="Gene3D" id="3.10.129.10">
    <property type="entry name" value="Hotdog Thioesterase"/>
    <property type="match status" value="1"/>
</dbReference>
<keyword evidence="10" id="KW-1185">Reference proteome</keyword>
<evidence type="ECO:0000256" key="4">
    <source>
        <dbReference type="ARBA" id="ARBA00022556"/>
    </source>
</evidence>
<reference evidence="10" key="1">
    <citation type="submission" date="2016-01" db="EMBL/GenBank/DDBJ databases">
        <title>Draft genome sequence of Thermodesulfovibrio aggregans strain TGE-P1.</title>
        <authorList>
            <person name="Sekiguchi Y."/>
            <person name="Ohashi A."/>
            <person name="Matsuura N."/>
            <person name="Tourlousse M.D."/>
        </authorList>
    </citation>
    <scope>NUCLEOTIDE SEQUENCE [LARGE SCALE GENOMIC DNA]</scope>
    <source>
        <strain evidence="10">TGE-P1</strain>
    </source>
</reference>
<feature type="active site" evidence="8">
    <location>
        <position position="48"/>
    </location>
</feature>
<dbReference type="GO" id="GO:0019171">
    <property type="term" value="F:(3R)-hydroxyacyl-[acyl-carrier-protein] dehydratase activity"/>
    <property type="evidence" value="ECO:0007669"/>
    <property type="project" value="UniProtKB-EC"/>
</dbReference>
<dbReference type="GO" id="GO:0006633">
    <property type="term" value="P:fatty acid biosynthetic process"/>
    <property type="evidence" value="ECO:0007669"/>
    <property type="project" value="UniProtKB-UniRule"/>
</dbReference>
<evidence type="ECO:0000256" key="7">
    <source>
        <dbReference type="ARBA" id="ARBA00025049"/>
    </source>
</evidence>
<dbReference type="HAMAP" id="MF_00406">
    <property type="entry name" value="FabZ"/>
    <property type="match status" value="1"/>
</dbReference>
<keyword evidence="2 8" id="KW-0963">Cytoplasm</keyword>
<dbReference type="STRING" id="86166.TAGGR_1964"/>
<dbReference type="FunFam" id="3.10.129.10:FF:000001">
    <property type="entry name" value="3-hydroxyacyl-[acyl-carrier-protein] dehydratase FabZ"/>
    <property type="match status" value="1"/>
</dbReference>